<dbReference type="PROSITE" id="PS50102">
    <property type="entry name" value="RRM"/>
    <property type="match status" value="1"/>
</dbReference>
<dbReference type="FunCoup" id="A0A2K1L6Z2">
    <property type="interactions" value="4001"/>
</dbReference>
<keyword evidence="7" id="KW-0862">Zinc</keyword>
<feature type="compositionally biased region" description="Basic and acidic residues" evidence="10">
    <location>
        <begin position="656"/>
        <end position="687"/>
    </location>
</feature>
<dbReference type="InterPro" id="IPR036875">
    <property type="entry name" value="Znf_CCHC_sf"/>
</dbReference>
<dbReference type="PaxDb" id="3218-PP1S45_218V6.1"/>
<dbReference type="InterPro" id="IPR000504">
    <property type="entry name" value="RRM_dom"/>
</dbReference>
<keyword evidence="5 9" id="KW-0413">Isomerase</keyword>
<dbReference type="SUPFAM" id="SSF54928">
    <property type="entry name" value="RNA-binding domain, RBD"/>
    <property type="match status" value="1"/>
</dbReference>
<evidence type="ECO:0000256" key="4">
    <source>
        <dbReference type="ARBA" id="ARBA00023110"/>
    </source>
</evidence>
<dbReference type="STRING" id="3218.A0A2K1L6Z2"/>
<dbReference type="SMART" id="SM00343">
    <property type="entry name" value="ZnF_C2HC"/>
    <property type="match status" value="1"/>
</dbReference>
<dbReference type="InterPro" id="IPR035542">
    <property type="entry name" value="CRIP"/>
</dbReference>
<keyword evidence="3 8" id="KW-0694">RNA-binding</keyword>
<dbReference type="Gene3D" id="4.10.60.10">
    <property type="entry name" value="Zinc finger, CCHC-type"/>
    <property type="match status" value="1"/>
</dbReference>
<dbReference type="KEGG" id="ppp:112291675"/>
<evidence type="ECO:0000313" key="16">
    <source>
        <dbReference type="Proteomes" id="UP000006727"/>
    </source>
</evidence>
<feature type="compositionally biased region" description="Basic and acidic residues" evidence="10">
    <location>
        <begin position="509"/>
        <end position="649"/>
    </location>
</feature>
<keyword evidence="7" id="KW-0863">Zinc-finger</keyword>
<dbReference type="PANTHER" id="PTHR45843">
    <property type="entry name" value="PEPTIDYL-PROLYL CIS-TRANS ISOMERASE-LIKE 4"/>
    <property type="match status" value="1"/>
</dbReference>
<dbReference type="PROSITE" id="PS50072">
    <property type="entry name" value="CSA_PPIASE_2"/>
    <property type="match status" value="1"/>
</dbReference>
<dbReference type="Gramene" id="Pp3c1_5600V3.3">
    <property type="protein sequence ID" value="Pp3c1_5600V3.3"/>
    <property type="gene ID" value="Pp3c1_5600"/>
</dbReference>
<dbReference type="InterPro" id="IPR001878">
    <property type="entry name" value="Znf_CCHC"/>
</dbReference>
<dbReference type="SUPFAM" id="SSF50891">
    <property type="entry name" value="Cyclophilin-like"/>
    <property type="match status" value="1"/>
</dbReference>
<keyword evidence="16" id="KW-1185">Reference proteome</keyword>
<dbReference type="InterPro" id="IPR035538">
    <property type="entry name" value="Cyclophilin_PPIL4"/>
</dbReference>
<dbReference type="Pfam" id="PF00076">
    <property type="entry name" value="RRM_1"/>
    <property type="match status" value="1"/>
</dbReference>
<evidence type="ECO:0000313" key="15">
    <source>
        <dbReference type="EnsemblPlants" id="Pp3c1_5600V3.1"/>
    </source>
</evidence>
<dbReference type="InterPro" id="IPR029000">
    <property type="entry name" value="Cyclophilin-like_dom_sf"/>
</dbReference>
<dbReference type="GO" id="GO:0005634">
    <property type="term" value="C:nucleus"/>
    <property type="evidence" value="ECO:0000318"/>
    <property type="project" value="GO_Central"/>
</dbReference>
<feature type="compositionally biased region" description="Basic and acidic residues" evidence="10">
    <location>
        <begin position="420"/>
        <end position="497"/>
    </location>
</feature>
<proteinExistence type="inferred from homology"/>
<dbReference type="InterPro" id="IPR012677">
    <property type="entry name" value="Nucleotide-bd_a/b_plait_sf"/>
</dbReference>
<dbReference type="GeneID" id="112291675"/>
<dbReference type="AlphaFoldDB" id="A0A2K1L6Z2"/>
<dbReference type="FunFam" id="2.40.100.10:FF:000015">
    <property type="entry name" value="Peptidyl-prolyl cis-trans isomerase"/>
    <property type="match status" value="1"/>
</dbReference>
<dbReference type="FunFam" id="3.30.70.330:FF:001981">
    <property type="match status" value="1"/>
</dbReference>
<evidence type="ECO:0000256" key="5">
    <source>
        <dbReference type="ARBA" id="ARBA00023235"/>
    </source>
</evidence>
<dbReference type="CDD" id="cd12235">
    <property type="entry name" value="RRM_PPIL4"/>
    <property type="match status" value="1"/>
</dbReference>
<dbReference type="SUPFAM" id="SSF57756">
    <property type="entry name" value="Retrovirus zinc finger-like domains"/>
    <property type="match status" value="1"/>
</dbReference>
<evidence type="ECO:0000256" key="1">
    <source>
        <dbReference type="ARBA" id="ARBA00000971"/>
    </source>
</evidence>
<comment type="function">
    <text evidence="9">PPIases accelerate the folding of proteins. It catalyzes the cis-trans isomerization of proline imidic peptide bonds in oligopeptides.</text>
</comment>
<dbReference type="EMBL" id="ABEU02000001">
    <property type="protein sequence ID" value="PNR61808.1"/>
    <property type="molecule type" value="Genomic_DNA"/>
</dbReference>
<sequence length="687" mass="79452">MAVMLVTSVGELVVDLFTDLCPLATKNFLKLCKIKYYNNCLFHSVQKDFIVQTGDPTGTGKGGDSVYKLLYGDQARFFDDEFHPTLKHDKVGIVAMASAGENANASQFYITTRAELDYLDEKHTVFGEVGEGLDTLMRINEAFVDDNFRPFKNIRIKHTIILDDPFDDPAGLADLIPEKSPELKPPADGEEVRLEDDWVPMDETMDPEELEKSLRKKEAQSRAVVLEMIGDLPEADMKPPENVLFVCKLNPVTEEGDLELIFGRFGKVKSADIIRDYKTGDSLCYAFIEFETEEACEAAYFKMDNVLIDDRRIHVDFSQSVSHLWNRYRKLGKAGGDGQAANGGKGCFKCGEVGHFAKECPNNGTEQKEGPTEKPKYTIKDTGGQRGHAHKKYEMVFDDDEAPPEQRETEKHRYDRHKYARESDKERSKGDQDEQGGRPGHHAEKGGDRSRQGARYDKERDAHRDSGFGHHSRQEREFDKSEADRNPNRGSGRESGRSRNVSYRGSGGRSERDRESEKPREERDPDRRSERDYEKSRAERDTDRRNERDYEKPRADRDTRKETFRADIEKDTGRRGEREHERFRAERDADRKGRQSEKTRVERNRSGVVERDFETLRSDRDMERRADREFEKAGDLRDTNRRADREADRRGKHSRREYSPDPRDSEKIRKESKLRREDDMSSRKRRS</sequence>
<feature type="domain" description="PPIase cyclophilin-type" evidence="11">
    <location>
        <begin position="7"/>
        <end position="161"/>
    </location>
</feature>
<dbReference type="RefSeq" id="XP_024395259.1">
    <property type="nucleotide sequence ID" value="XM_024539491.2"/>
</dbReference>
<comment type="subcellular location">
    <subcellularLocation>
        <location evidence="2 9">Nucleus</location>
    </subcellularLocation>
</comment>
<organism evidence="14">
    <name type="scientific">Physcomitrium patens</name>
    <name type="common">Spreading-leaved earth moss</name>
    <name type="synonym">Physcomitrella patens</name>
    <dbReference type="NCBI Taxonomy" id="3218"/>
    <lineage>
        <taxon>Eukaryota</taxon>
        <taxon>Viridiplantae</taxon>
        <taxon>Streptophyta</taxon>
        <taxon>Embryophyta</taxon>
        <taxon>Bryophyta</taxon>
        <taxon>Bryophytina</taxon>
        <taxon>Bryopsida</taxon>
        <taxon>Funariidae</taxon>
        <taxon>Funariales</taxon>
        <taxon>Funariaceae</taxon>
        <taxon>Physcomitrium</taxon>
    </lineage>
</organism>
<keyword evidence="7" id="KW-0479">Metal-binding</keyword>
<accession>A0A2K1L6Z2</accession>
<dbReference type="EnsemblPlants" id="Pp3c1_5600V3.1">
    <property type="protein sequence ID" value="Pp3c1_5600V3.1"/>
    <property type="gene ID" value="Pp3c1_5600"/>
</dbReference>
<dbReference type="InterPro" id="IPR035979">
    <property type="entry name" value="RBD_domain_sf"/>
</dbReference>
<evidence type="ECO:0000259" key="12">
    <source>
        <dbReference type="PROSITE" id="PS50102"/>
    </source>
</evidence>
<evidence type="ECO:0000256" key="8">
    <source>
        <dbReference type="PROSITE-ProRule" id="PRU00176"/>
    </source>
</evidence>
<dbReference type="EC" id="5.2.1.8" evidence="9"/>
<evidence type="ECO:0000256" key="7">
    <source>
        <dbReference type="PROSITE-ProRule" id="PRU00047"/>
    </source>
</evidence>
<reference evidence="14 16" key="1">
    <citation type="journal article" date="2008" name="Science">
        <title>The Physcomitrella genome reveals evolutionary insights into the conquest of land by plants.</title>
        <authorList>
            <person name="Rensing S."/>
            <person name="Lang D."/>
            <person name="Zimmer A."/>
            <person name="Terry A."/>
            <person name="Salamov A."/>
            <person name="Shapiro H."/>
            <person name="Nishiyama T."/>
            <person name="Perroud P.-F."/>
            <person name="Lindquist E."/>
            <person name="Kamisugi Y."/>
            <person name="Tanahashi T."/>
            <person name="Sakakibara K."/>
            <person name="Fujita T."/>
            <person name="Oishi K."/>
            <person name="Shin-I T."/>
            <person name="Kuroki Y."/>
            <person name="Toyoda A."/>
            <person name="Suzuki Y."/>
            <person name="Hashimoto A."/>
            <person name="Yamaguchi K."/>
            <person name="Sugano A."/>
            <person name="Kohara Y."/>
            <person name="Fujiyama A."/>
            <person name="Anterola A."/>
            <person name="Aoki S."/>
            <person name="Ashton N."/>
            <person name="Barbazuk W.B."/>
            <person name="Barker E."/>
            <person name="Bennetzen J."/>
            <person name="Bezanilla M."/>
            <person name="Blankenship R."/>
            <person name="Cho S.H."/>
            <person name="Dutcher S."/>
            <person name="Estelle M."/>
            <person name="Fawcett J.A."/>
            <person name="Gundlach H."/>
            <person name="Hanada K."/>
            <person name="Heyl A."/>
            <person name="Hicks K.A."/>
            <person name="Hugh J."/>
            <person name="Lohr M."/>
            <person name="Mayer K."/>
            <person name="Melkozernov A."/>
            <person name="Murata T."/>
            <person name="Nelson D."/>
            <person name="Pils B."/>
            <person name="Prigge M."/>
            <person name="Reiss B."/>
            <person name="Renner T."/>
            <person name="Rombauts S."/>
            <person name="Rushton P."/>
            <person name="Sanderfoot A."/>
            <person name="Schween G."/>
            <person name="Shiu S.-H."/>
            <person name="Stueber K."/>
            <person name="Theodoulou F.L."/>
            <person name="Tu H."/>
            <person name="Van de Peer Y."/>
            <person name="Verrier P.J."/>
            <person name="Waters E."/>
            <person name="Wood A."/>
            <person name="Yang L."/>
            <person name="Cove D."/>
            <person name="Cuming A."/>
            <person name="Hasebe M."/>
            <person name="Lucas S."/>
            <person name="Mishler D.B."/>
            <person name="Reski R."/>
            <person name="Grigoriev I."/>
            <person name="Quatrano R.S."/>
            <person name="Boore J.L."/>
        </authorList>
    </citation>
    <scope>NUCLEOTIDE SEQUENCE [LARGE SCALE GENOMIC DNA]</scope>
    <source>
        <strain evidence="15 16">cv. Gransden 2004</strain>
    </source>
</reference>
<keyword evidence="4 9" id="KW-0697">Rotamase</keyword>
<dbReference type="EnsemblPlants" id="Pp3c1_5600V3.3">
    <property type="protein sequence ID" value="Pp3c1_5600V3.3"/>
    <property type="gene ID" value="Pp3c1_5600"/>
</dbReference>
<evidence type="ECO:0000256" key="2">
    <source>
        <dbReference type="ARBA" id="ARBA00004123"/>
    </source>
</evidence>
<evidence type="ECO:0000259" key="11">
    <source>
        <dbReference type="PROSITE" id="PS50072"/>
    </source>
</evidence>
<dbReference type="Proteomes" id="UP000006727">
    <property type="component" value="Chromosome 1"/>
</dbReference>
<dbReference type="Pfam" id="PF00160">
    <property type="entry name" value="Pro_isomerase"/>
    <property type="match status" value="1"/>
</dbReference>
<dbReference type="Gramene" id="Pp3c1_5600V3.1">
    <property type="protein sequence ID" value="Pp3c1_5600V3.1"/>
    <property type="gene ID" value="Pp3c1_5600"/>
</dbReference>
<dbReference type="OMA" id="KADHNRY"/>
<gene>
    <name evidence="15" type="primary">LOC112291675</name>
    <name evidence="14" type="ORF">PHYPA_000232</name>
</gene>
<comment type="similarity">
    <text evidence="9">Belongs to the cyclophilin-type PPIase family. PPIL4 subfamily.</text>
</comment>
<dbReference type="CDD" id="cd01921">
    <property type="entry name" value="cyclophilin_RRM"/>
    <property type="match status" value="1"/>
</dbReference>
<feature type="compositionally biased region" description="Basic and acidic residues" evidence="10">
    <location>
        <begin position="404"/>
        <end position="413"/>
    </location>
</feature>
<protein>
    <recommendedName>
        <fullName evidence="9">Peptidyl-prolyl cis-trans isomerase</fullName>
        <shortName evidence="9">PPIase</shortName>
        <ecNumber evidence="9">5.2.1.8</ecNumber>
    </recommendedName>
</protein>
<evidence type="ECO:0000256" key="10">
    <source>
        <dbReference type="SAM" id="MobiDB-lite"/>
    </source>
</evidence>
<reference evidence="15" key="3">
    <citation type="submission" date="2020-12" db="UniProtKB">
        <authorList>
            <consortium name="EnsemblPlants"/>
        </authorList>
    </citation>
    <scope>IDENTIFICATION</scope>
</reference>
<keyword evidence="6 9" id="KW-0539">Nucleus</keyword>
<evidence type="ECO:0000313" key="14">
    <source>
        <dbReference type="EMBL" id="PNR61808.1"/>
    </source>
</evidence>
<name>A0A2K1L6Z2_PHYPA</name>
<feature type="compositionally biased region" description="Basic and acidic residues" evidence="10">
    <location>
        <begin position="366"/>
        <end position="379"/>
    </location>
</feature>
<evidence type="ECO:0000256" key="9">
    <source>
        <dbReference type="RuleBase" id="RU365081"/>
    </source>
</evidence>
<dbReference type="PANTHER" id="PTHR45843:SF1">
    <property type="entry name" value="PEPTIDYL-PROLYL CIS-TRANS ISOMERASE-LIKE 4"/>
    <property type="match status" value="1"/>
</dbReference>
<dbReference type="Gene3D" id="3.30.70.330">
    <property type="match status" value="1"/>
</dbReference>
<dbReference type="GO" id="GO:0003723">
    <property type="term" value="F:RNA binding"/>
    <property type="evidence" value="ECO:0007669"/>
    <property type="project" value="UniProtKB-UniRule"/>
</dbReference>
<feature type="domain" description="CCHC-type" evidence="13">
    <location>
        <begin position="347"/>
        <end position="362"/>
    </location>
</feature>
<dbReference type="SMART" id="SM00360">
    <property type="entry name" value="RRM"/>
    <property type="match status" value="1"/>
</dbReference>
<feature type="region of interest" description="Disordered" evidence="10">
    <location>
        <begin position="361"/>
        <end position="687"/>
    </location>
</feature>
<comment type="catalytic activity">
    <reaction evidence="1 9">
        <text>[protein]-peptidylproline (omega=180) = [protein]-peptidylproline (omega=0)</text>
        <dbReference type="Rhea" id="RHEA:16237"/>
        <dbReference type="Rhea" id="RHEA-COMP:10747"/>
        <dbReference type="Rhea" id="RHEA-COMP:10748"/>
        <dbReference type="ChEBI" id="CHEBI:83833"/>
        <dbReference type="ChEBI" id="CHEBI:83834"/>
        <dbReference type="EC" id="5.2.1.8"/>
    </reaction>
</comment>
<dbReference type="Pfam" id="PF00098">
    <property type="entry name" value="zf-CCHC"/>
    <property type="match status" value="1"/>
</dbReference>
<dbReference type="PROSITE" id="PS50158">
    <property type="entry name" value="ZF_CCHC"/>
    <property type="match status" value="1"/>
</dbReference>
<evidence type="ECO:0000256" key="3">
    <source>
        <dbReference type="ARBA" id="ARBA00022884"/>
    </source>
</evidence>
<dbReference type="Gene3D" id="2.40.100.10">
    <property type="entry name" value="Cyclophilin-like"/>
    <property type="match status" value="1"/>
</dbReference>
<dbReference type="InterPro" id="IPR002130">
    <property type="entry name" value="Cyclophilin-type_PPIase_dom"/>
</dbReference>
<dbReference type="OrthoDB" id="2083at2759"/>
<dbReference type="GO" id="GO:0003755">
    <property type="term" value="F:peptidyl-prolyl cis-trans isomerase activity"/>
    <property type="evidence" value="ECO:0007669"/>
    <property type="project" value="UniProtKB-UniRule"/>
</dbReference>
<dbReference type="PRINTS" id="PR00153">
    <property type="entry name" value="CSAPPISMRASE"/>
</dbReference>
<evidence type="ECO:0000259" key="13">
    <source>
        <dbReference type="PROSITE" id="PS50158"/>
    </source>
</evidence>
<reference evidence="14 16" key="2">
    <citation type="journal article" date="2018" name="Plant J.">
        <title>The Physcomitrella patens chromosome-scale assembly reveals moss genome structure and evolution.</title>
        <authorList>
            <person name="Lang D."/>
            <person name="Ullrich K.K."/>
            <person name="Murat F."/>
            <person name="Fuchs J."/>
            <person name="Jenkins J."/>
            <person name="Haas F.B."/>
            <person name="Piednoel M."/>
            <person name="Gundlach H."/>
            <person name="Van Bel M."/>
            <person name="Meyberg R."/>
            <person name="Vives C."/>
            <person name="Morata J."/>
            <person name="Symeonidi A."/>
            <person name="Hiss M."/>
            <person name="Muchero W."/>
            <person name="Kamisugi Y."/>
            <person name="Saleh O."/>
            <person name="Blanc G."/>
            <person name="Decker E.L."/>
            <person name="van Gessel N."/>
            <person name="Grimwood J."/>
            <person name="Hayes R.D."/>
            <person name="Graham S.W."/>
            <person name="Gunter L.E."/>
            <person name="McDaniel S.F."/>
            <person name="Hoernstein S.N.W."/>
            <person name="Larsson A."/>
            <person name="Li F.W."/>
            <person name="Perroud P.F."/>
            <person name="Phillips J."/>
            <person name="Ranjan P."/>
            <person name="Rokshar D.S."/>
            <person name="Rothfels C.J."/>
            <person name="Schneider L."/>
            <person name="Shu S."/>
            <person name="Stevenson D.W."/>
            <person name="Thummler F."/>
            <person name="Tillich M."/>
            <person name="Villarreal Aguilar J.C."/>
            <person name="Widiez T."/>
            <person name="Wong G.K."/>
            <person name="Wymore A."/>
            <person name="Zhang Y."/>
            <person name="Zimmer A.D."/>
            <person name="Quatrano R.S."/>
            <person name="Mayer K.F.X."/>
            <person name="Goodstein D."/>
            <person name="Casacuberta J.M."/>
            <person name="Vandepoele K."/>
            <person name="Reski R."/>
            <person name="Cuming A.C."/>
            <person name="Tuskan G.A."/>
            <person name="Maumus F."/>
            <person name="Salse J."/>
            <person name="Schmutz J."/>
            <person name="Rensing S.A."/>
        </authorList>
    </citation>
    <scope>NUCLEOTIDE SEQUENCE [LARGE SCALE GENOMIC DNA]</scope>
    <source>
        <strain evidence="15 16">cv. Gransden 2004</strain>
    </source>
</reference>
<evidence type="ECO:0000256" key="6">
    <source>
        <dbReference type="ARBA" id="ARBA00023242"/>
    </source>
</evidence>
<dbReference type="GO" id="GO:0008270">
    <property type="term" value="F:zinc ion binding"/>
    <property type="evidence" value="ECO:0007669"/>
    <property type="project" value="UniProtKB-KW"/>
</dbReference>
<feature type="domain" description="RRM" evidence="12">
    <location>
        <begin position="242"/>
        <end position="320"/>
    </location>
</feature>